<dbReference type="AlphaFoldDB" id="A0A852SWX8"/>
<reference evidence="2 3" key="1">
    <citation type="submission" date="2020-07" db="EMBL/GenBank/DDBJ databases">
        <title>Sequencing the genomes of 1000 actinobacteria strains.</title>
        <authorList>
            <person name="Klenk H.-P."/>
        </authorList>
    </citation>
    <scope>NUCLEOTIDE SEQUENCE [LARGE SCALE GENOMIC DNA]</scope>
    <source>
        <strain evidence="2 3">DSM 23871</strain>
    </source>
</reference>
<comment type="caution">
    <text evidence="2">The sequence shown here is derived from an EMBL/GenBank/DDBJ whole genome shotgun (WGS) entry which is preliminary data.</text>
</comment>
<keyword evidence="3" id="KW-1185">Reference proteome</keyword>
<gene>
    <name evidence="2" type="ORF">BJ963_000613</name>
</gene>
<feature type="chain" id="PRO_5033051096" evidence="1">
    <location>
        <begin position="33"/>
        <end position="695"/>
    </location>
</feature>
<dbReference type="Proteomes" id="UP000589620">
    <property type="component" value="Unassembled WGS sequence"/>
</dbReference>
<accession>A0A852SWX8</accession>
<evidence type="ECO:0000313" key="3">
    <source>
        <dbReference type="Proteomes" id="UP000589620"/>
    </source>
</evidence>
<dbReference type="EMBL" id="JACCBJ010000001">
    <property type="protein sequence ID" value="NYD73094.1"/>
    <property type="molecule type" value="Genomic_DNA"/>
</dbReference>
<organism evidence="2 3">
    <name type="scientific">Leifsonia soli</name>
    <dbReference type="NCBI Taxonomy" id="582665"/>
    <lineage>
        <taxon>Bacteria</taxon>
        <taxon>Bacillati</taxon>
        <taxon>Actinomycetota</taxon>
        <taxon>Actinomycetes</taxon>
        <taxon>Micrococcales</taxon>
        <taxon>Microbacteriaceae</taxon>
        <taxon>Leifsonia</taxon>
    </lineage>
</organism>
<dbReference type="RefSeq" id="WP_179454548.1">
    <property type="nucleotide sequence ID" value="NZ_BAAAPX010000001.1"/>
</dbReference>
<protein>
    <submittedName>
        <fullName evidence="2">Uncharacterized protein</fullName>
    </submittedName>
</protein>
<evidence type="ECO:0000313" key="2">
    <source>
        <dbReference type="EMBL" id="NYD73094.1"/>
    </source>
</evidence>
<feature type="signal peptide" evidence="1">
    <location>
        <begin position="1"/>
        <end position="32"/>
    </location>
</feature>
<evidence type="ECO:0000256" key="1">
    <source>
        <dbReference type="SAM" id="SignalP"/>
    </source>
</evidence>
<name>A0A852SWX8_9MICO</name>
<keyword evidence="1" id="KW-0732">Signal</keyword>
<proteinExistence type="predicted"/>
<sequence>MRNRELKMPRAALALALGAAMAVTAVGLPAQAATTAPAAAGSTSAGADAAAPKLTNLAHLDFLLDDVPLLAGVAGHTTYRAAEEPVARAPWVYADRQADGTFHRVGGGPITDAARGWYAQGAYDADDISRAAVVYLRDWKQNGTASSRTTAYELLRSLTYLQTADGPNAGNVVLWQQHDGTLNPSAIPKELPDPSDSAESFWLARTVWALGEGYAGFRDADPAFASFLGDRMQLALGALGRQSLAQYPQTQVANGVTVPGWLIVGSAGATAEAVLGLSAYVAARPADTAARTALAHYSEGIAKLQSGGVGQWPFGALLPEANSPTFWHAWAGMQPAALTAASATLGDASLQRSATADLAQFTAQLLASGGPDNGWTPTPADRTQIAYGVDSRVEGLVAAADATRAGGLAALAGAQAAWFFGANRAGVAAYDPATGVCVDGIAADGTVNRNCGAESAIHTQLTMLALDAHPAIARAATALTRTTATQGLTVVEAESGTTTGTVTTVTPPSAWTGSANWSGGAYLQASDRSSVTLTLPAGHPAARILPIADLGPGGAGTTSWTASIGRLTLPLGRTDNVRAGEQGIAPSPVFLLPQTLAVPVPAQATTVTARVSGTARLDAVLVQPIVSHLGLTGSSSLDVYVNATKLSVPQKLAATGPVTATSYDASGRQVGRTQTVGAHGIVVVLPGGFTTVSPR</sequence>